<accession>A0AB39UT43</accession>
<protein>
    <submittedName>
        <fullName evidence="2">STAS domain-containing protein</fullName>
    </submittedName>
</protein>
<feature type="domain" description="STAS" evidence="1">
    <location>
        <begin position="1"/>
        <end position="91"/>
    </location>
</feature>
<dbReference type="PROSITE" id="PS50801">
    <property type="entry name" value="STAS"/>
    <property type="match status" value="1"/>
</dbReference>
<dbReference type="AlphaFoldDB" id="A0AB39UT43"/>
<dbReference type="EMBL" id="CP154858">
    <property type="protein sequence ID" value="XDT71233.1"/>
    <property type="molecule type" value="Genomic_DNA"/>
</dbReference>
<dbReference type="CDD" id="cd07043">
    <property type="entry name" value="STAS_anti-anti-sigma_factors"/>
    <property type="match status" value="1"/>
</dbReference>
<gene>
    <name evidence="2" type="ORF">AAIA72_10490</name>
</gene>
<dbReference type="RefSeq" id="WP_369600271.1">
    <property type="nucleotide sequence ID" value="NZ_CP154858.1"/>
</dbReference>
<sequence length="91" mass="9890">MNRIELPRALTIQHVENLRHQFDDQPADSALTLDASGVEVVDTLGIQLLLVLARRQTRAGGRLTLVGVPDVLVDALRDLGLDEALPVNTEA</sequence>
<dbReference type="InterPro" id="IPR058548">
    <property type="entry name" value="MlaB-like_STAS"/>
</dbReference>
<dbReference type="KEGG" id="tcd:AAIA72_10490"/>
<proteinExistence type="predicted"/>
<organism evidence="2">
    <name type="scientific">Thermohahella caldifontis</name>
    <dbReference type="NCBI Taxonomy" id="3142973"/>
    <lineage>
        <taxon>Bacteria</taxon>
        <taxon>Pseudomonadati</taxon>
        <taxon>Pseudomonadota</taxon>
        <taxon>Gammaproteobacteria</taxon>
        <taxon>Oceanospirillales</taxon>
        <taxon>Hahellaceae</taxon>
        <taxon>Thermohahella</taxon>
    </lineage>
</organism>
<dbReference type="InterPro" id="IPR052746">
    <property type="entry name" value="MlaB_ABC_Transporter"/>
</dbReference>
<dbReference type="Gene3D" id="3.30.750.24">
    <property type="entry name" value="STAS domain"/>
    <property type="match status" value="1"/>
</dbReference>
<dbReference type="SUPFAM" id="SSF52091">
    <property type="entry name" value="SpoIIaa-like"/>
    <property type="match status" value="1"/>
</dbReference>
<evidence type="ECO:0000313" key="2">
    <source>
        <dbReference type="EMBL" id="XDT71233.1"/>
    </source>
</evidence>
<dbReference type="InterPro" id="IPR036513">
    <property type="entry name" value="STAS_dom_sf"/>
</dbReference>
<dbReference type="PANTHER" id="PTHR35849:SF2">
    <property type="entry name" value="BLR2341 PROTEIN"/>
    <property type="match status" value="1"/>
</dbReference>
<dbReference type="PANTHER" id="PTHR35849">
    <property type="entry name" value="BLR2341 PROTEIN"/>
    <property type="match status" value="1"/>
</dbReference>
<reference evidence="2" key="1">
    <citation type="submission" date="2024-05" db="EMBL/GenBank/DDBJ databases">
        <title>Genome sequencing of novel strain.</title>
        <authorList>
            <person name="Ganbat D."/>
            <person name="Ganbat S."/>
            <person name="Lee S.-J."/>
        </authorList>
    </citation>
    <scope>NUCLEOTIDE SEQUENCE</scope>
    <source>
        <strain evidence="2">SMD15-11</strain>
    </source>
</reference>
<dbReference type="Pfam" id="PF13466">
    <property type="entry name" value="STAS_2"/>
    <property type="match status" value="1"/>
</dbReference>
<evidence type="ECO:0000259" key="1">
    <source>
        <dbReference type="PROSITE" id="PS50801"/>
    </source>
</evidence>
<name>A0AB39UT43_9GAMM</name>
<dbReference type="InterPro" id="IPR002645">
    <property type="entry name" value="STAS_dom"/>
</dbReference>